<dbReference type="EMBL" id="KN833472">
    <property type="protein sequence ID" value="KIM71122.1"/>
    <property type="molecule type" value="Genomic_DNA"/>
</dbReference>
<dbReference type="InterPro" id="IPR015943">
    <property type="entry name" value="WD40/YVTN_repeat-like_dom_sf"/>
</dbReference>
<sequence>MTFHVWHAISGAEVSEMRGHEGGVVSVDGHRVVSGSIDKSIRVWNTITGDEVMPPLRGHEDYVESVTFSPDGTMLSRFHHGRRIVSGSWDFTAPVWDVTTGAQVFPVMREHTIGRSIMVATSVFFSPDASRIISQSRYESLSWDAATGLRVSANEQSDHRL</sequence>
<accession>A0A0C3B1M4</accession>
<evidence type="ECO:0000256" key="3">
    <source>
        <dbReference type="PROSITE-ProRule" id="PRU00221"/>
    </source>
</evidence>
<reference evidence="4 5" key="1">
    <citation type="submission" date="2014-04" db="EMBL/GenBank/DDBJ databases">
        <authorList>
            <consortium name="DOE Joint Genome Institute"/>
            <person name="Kuo A."/>
            <person name="Tarkka M."/>
            <person name="Buscot F."/>
            <person name="Kohler A."/>
            <person name="Nagy L.G."/>
            <person name="Floudas D."/>
            <person name="Copeland A."/>
            <person name="Barry K.W."/>
            <person name="Cichocki N."/>
            <person name="Veneault-Fourrey C."/>
            <person name="LaButti K."/>
            <person name="Lindquist E.A."/>
            <person name="Lipzen A."/>
            <person name="Lundell T."/>
            <person name="Morin E."/>
            <person name="Murat C."/>
            <person name="Sun H."/>
            <person name="Tunlid A."/>
            <person name="Henrissat B."/>
            <person name="Grigoriev I.V."/>
            <person name="Hibbett D.S."/>
            <person name="Martin F."/>
            <person name="Nordberg H.P."/>
            <person name="Cantor M.N."/>
            <person name="Hua S.X."/>
        </authorList>
    </citation>
    <scope>NUCLEOTIDE SEQUENCE [LARGE SCALE GENOMIC DNA]</scope>
    <source>
        <strain evidence="4 5">F 1598</strain>
    </source>
</reference>
<name>A0A0C3B1M4_PILCF</name>
<dbReference type="OrthoDB" id="6262491at2759"/>
<keyword evidence="2" id="KW-0677">Repeat</keyword>
<dbReference type="Pfam" id="PF00400">
    <property type="entry name" value="WD40"/>
    <property type="match status" value="2"/>
</dbReference>
<dbReference type="InterPro" id="IPR001680">
    <property type="entry name" value="WD40_rpt"/>
</dbReference>
<evidence type="ECO:0000313" key="5">
    <source>
        <dbReference type="Proteomes" id="UP000054166"/>
    </source>
</evidence>
<evidence type="ECO:0000256" key="2">
    <source>
        <dbReference type="ARBA" id="ARBA00022737"/>
    </source>
</evidence>
<evidence type="ECO:0000256" key="1">
    <source>
        <dbReference type="ARBA" id="ARBA00022574"/>
    </source>
</evidence>
<dbReference type="PANTHER" id="PTHR19848">
    <property type="entry name" value="WD40 REPEAT PROTEIN"/>
    <property type="match status" value="1"/>
</dbReference>
<dbReference type="InterPro" id="IPR036322">
    <property type="entry name" value="WD40_repeat_dom_sf"/>
</dbReference>
<dbReference type="AlphaFoldDB" id="A0A0C3B1M4"/>
<dbReference type="PANTHER" id="PTHR19848:SF8">
    <property type="entry name" value="F-BOX AND WD REPEAT DOMAIN CONTAINING 7"/>
    <property type="match status" value="1"/>
</dbReference>
<dbReference type="PROSITE" id="PS50082">
    <property type="entry name" value="WD_REPEATS_2"/>
    <property type="match status" value="2"/>
</dbReference>
<organism evidence="4 5">
    <name type="scientific">Piloderma croceum (strain F 1598)</name>
    <dbReference type="NCBI Taxonomy" id="765440"/>
    <lineage>
        <taxon>Eukaryota</taxon>
        <taxon>Fungi</taxon>
        <taxon>Dikarya</taxon>
        <taxon>Basidiomycota</taxon>
        <taxon>Agaricomycotina</taxon>
        <taxon>Agaricomycetes</taxon>
        <taxon>Agaricomycetidae</taxon>
        <taxon>Atheliales</taxon>
        <taxon>Atheliaceae</taxon>
        <taxon>Piloderma</taxon>
    </lineage>
</organism>
<dbReference type="Proteomes" id="UP000054166">
    <property type="component" value="Unassembled WGS sequence"/>
</dbReference>
<keyword evidence="1 3" id="KW-0853">WD repeat</keyword>
<protein>
    <submittedName>
        <fullName evidence="4">Uncharacterized protein</fullName>
    </submittedName>
</protein>
<evidence type="ECO:0000313" key="4">
    <source>
        <dbReference type="EMBL" id="KIM71122.1"/>
    </source>
</evidence>
<feature type="repeat" description="WD" evidence="3">
    <location>
        <begin position="28"/>
        <end position="54"/>
    </location>
</feature>
<dbReference type="Gene3D" id="2.130.10.10">
    <property type="entry name" value="YVTN repeat-like/Quinoprotein amine dehydrogenase"/>
    <property type="match status" value="1"/>
</dbReference>
<dbReference type="HOGENOM" id="CLU_1644371_0_0_1"/>
<dbReference type="SUPFAM" id="SSF50978">
    <property type="entry name" value="WD40 repeat-like"/>
    <property type="match status" value="1"/>
</dbReference>
<keyword evidence="5" id="KW-1185">Reference proteome</keyword>
<dbReference type="InParanoid" id="A0A0C3B1M4"/>
<gene>
    <name evidence="4" type="ORF">PILCRDRAFT_17357</name>
</gene>
<reference evidence="5" key="2">
    <citation type="submission" date="2015-01" db="EMBL/GenBank/DDBJ databases">
        <title>Evolutionary Origins and Diversification of the Mycorrhizal Mutualists.</title>
        <authorList>
            <consortium name="DOE Joint Genome Institute"/>
            <consortium name="Mycorrhizal Genomics Consortium"/>
            <person name="Kohler A."/>
            <person name="Kuo A."/>
            <person name="Nagy L.G."/>
            <person name="Floudas D."/>
            <person name="Copeland A."/>
            <person name="Barry K.W."/>
            <person name="Cichocki N."/>
            <person name="Veneault-Fourrey C."/>
            <person name="LaButti K."/>
            <person name="Lindquist E.A."/>
            <person name="Lipzen A."/>
            <person name="Lundell T."/>
            <person name="Morin E."/>
            <person name="Murat C."/>
            <person name="Riley R."/>
            <person name="Ohm R."/>
            <person name="Sun H."/>
            <person name="Tunlid A."/>
            <person name="Henrissat B."/>
            <person name="Grigoriev I.V."/>
            <person name="Hibbett D.S."/>
            <person name="Martin F."/>
        </authorList>
    </citation>
    <scope>NUCLEOTIDE SEQUENCE [LARGE SCALE GENOMIC DNA]</scope>
    <source>
        <strain evidence="5">F 1598</strain>
    </source>
</reference>
<feature type="repeat" description="WD" evidence="3">
    <location>
        <begin position="56"/>
        <end position="106"/>
    </location>
</feature>
<dbReference type="PROSITE" id="PS50294">
    <property type="entry name" value="WD_REPEATS_REGION"/>
    <property type="match status" value="1"/>
</dbReference>
<dbReference type="STRING" id="765440.A0A0C3B1M4"/>
<dbReference type="SMART" id="SM00320">
    <property type="entry name" value="WD40"/>
    <property type="match status" value="2"/>
</dbReference>
<proteinExistence type="predicted"/>